<proteinExistence type="predicted"/>
<organism evidence="1">
    <name type="scientific">Hyperionvirus sp</name>
    <dbReference type="NCBI Taxonomy" id="2487770"/>
    <lineage>
        <taxon>Viruses</taxon>
        <taxon>Varidnaviria</taxon>
        <taxon>Bamfordvirae</taxon>
        <taxon>Nucleocytoviricota</taxon>
        <taxon>Megaviricetes</taxon>
        <taxon>Imitervirales</taxon>
        <taxon>Mimiviridae</taxon>
        <taxon>Klosneuvirinae</taxon>
    </lineage>
</organism>
<protein>
    <submittedName>
        <fullName evidence="1">Uncharacterized protein</fullName>
    </submittedName>
</protein>
<gene>
    <name evidence="1" type="ORF">Hyperionvirus4_56</name>
</gene>
<name>A0A3G5AA65_9VIRU</name>
<dbReference type="EMBL" id="MK072386">
    <property type="protein sequence ID" value="AYV83091.1"/>
    <property type="molecule type" value="Genomic_DNA"/>
</dbReference>
<evidence type="ECO:0000313" key="1">
    <source>
        <dbReference type="EMBL" id="AYV83091.1"/>
    </source>
</evidence>
<accession>A0A3G5AA65</accession>
<reference evidence="1" key="1">
    <citation type="submission" date="2018-10" db="EMBL/GenBank/DDBJ databases">
        <title>Hidden diversity of soil giant viruses.</title>
        <authorList>
            <person name="Schulz F."/>
            <person name="Alteio L."/>
            <person name="Goudeau D."/>
            <person name="Ryan E.M."/>
            <person name="Malmstrom R.R."/>
            <person name="Blanchard J."/>
            <person name="Woyke T."/>
        </authorList>
    </citation>
    <scope>NUCLEOTIDE SEQUENCE</scope>
    <source>
        <strain evidence="1">HYV1</strain>
    </source>
</reference>
<sequence>MENITIGHLNCRGKIIMVNRNILRSDVIKHAYDKLRSVYPTAALVFQLDYNPRHVNALLDYLAGYTTNTDGIEYMLNDLQIDIDISAQDKNKLAREKIEKIIASMKDGSFSYCAKFIWSKKIAPDVPKGAIIPIDLKKLPANGATEPSFAEEIYEVVPDLDISRTSMMKYIKESTKFSKIEGFFFFFEKTLTEKEFDYILKSVCENHEFNTNVLETDKRSPFSTYERYDAFQNVESISDYKSKMVAFYKRYTLVE</sequence>